<feature type="non-terminal residue" evidence="1">
    <location>
        <position position="1"/>
    </location>
</feature>
<evidence type="ECO:0000313" key="1">
    <source>
        <dbReference type="EMBL" id="GBO28373.1"/>
    </source>
</evidence>
<accession>A0A4Y2VSJ4</accession>
<sequence length="105" mass="11125">SLSVLAQVSYPYPSPIQNYEVLPLDSPSSALVRCCIPCPSPSAPEDLLSQSLLSSSSGVVSCLSPIQITGGSPLTVLFSSSSGVVYLARVRFKIARFSSHSLFQF</sequence>
<name>A0A4Y2VSJ4_ARAVE</name>
<evidence type="ECO:0000313" key="2">
    <source>
        <dbReference type="Proteomes" id="UP000499080"/>
    </source>
</evidence>
<gene>
    <name evidence="1" type="ORF">AVEN_206513_1</name>
</gene>
<proteinExistence type="predicted"/>
<dbReference type="AlphaFoldDB" id="A0A4Y2VSJ4"/>
<dbReference type="EMBL" id="BGPR01051420">
    <property type="protein sequence ID" value="GBO28373.1"/>
    <property type="molecule type" value="Genomic_DNA"/>
</dbReference>
<organism evidence="1 2">
    <name type="scientific">Araneus ventricosus</name>
    <name type="common">Orbweaver spider</name>
    <name type="synonym">Epeira ventricosa</name>
    <dbReference type="NCBI Taxonomy" id="182803"/>
    <lineage>
        <taxon>Eukaryota</taxon>
        <taxon>Metazoa</taxon>
        <taxon>Ecdysozoa</taxon>
        <taxon>Arthropoda</taxon>
        <taxon>Chelicerata</taxon>
        <taxon>Arachnida</taxon>
        <taxon>Araneae</taxon>
        <taxon>Araneomorphae</taxon>
        <taxon>Entelegynae</taxon>
        <taxon>Araneoidea</taxon>
        <taxon>Araneidae</taxon>
        <taxon>Araneus</taxon>
    </lineage>
</organism>
<keyword evidence="2" id="KW-1185">Reference proteome</keyword>
<dbReference type="Proteomes" id="UP000499080">
    <property type="component" value="Unassembled WGS sequence"/>
</dbReference>
<reference evidence="1 2" key="1">
    <citation type="journal article" date="2019" name="Sci. Rep.">
        <title>Orb-weaving spider Araneus ventricosus genome elucidates the spidroin gene catalogue.</title>
        <authorList>
            <person name="Kono N."/>
            <person name="Nakamura H."/>
            <person name="Ohtoshi R."/>
            <person name="Moran D.A.P."/>
            <person name="Shinohara A."/>
            <person name="Yoshida Y."/>
            <person name="Fujiwara M."/>
            <person name="Mori M."/>
            <person name="Tomita M."/>
            <person name="Arakawa K."/>
        </authorList>
    </citation>
    <scope>NUCLEOTIDE SEQUENCE [LARGE SCALE GENOMIC DNA]</scope>
</reference>
<protein>
    <submittedName>
        <fullName evidence="1">Uncharacterized protein</fullName>
    </submittedName>
</protein>
<comment type="caution">
    <text evidence="1">The sequence shown here is derived from an EMBL/GenBank/DDBJ whole genome shotgun (WGS) entry which is preliminary data.</text>
</comment>